<evidence type="ECO:0000256" key="3">
    <source>
        <dbReference type="RuleBase" id="RU003476"/>
    </source>
</evidence>
<dbReference type="InterPro" id="IPR020084">
    <property type="entry name" value="NUDIX_hydrolase_CS"/>
</dbReference>
<dbReference type="AlphaFoldDB" id="A0A9Q9HGR1"/>
<keyword evidence="7" id="KW-1185">Reference proteome</keyword>
<dbReference type="InterPro" id="IPR020476">
    <property type="entry name" value="Nudix_hydrolase"/>
</dbReference>
<evidence type="ECO:0000256" key="1">
    <source>
        <dbReference type="ARBA" id="ARBA00001946"/>
    </source>
</evidence>
<dbReference type="PROSITE" id="PS00893">
    <property type="entry name" value="NUDIX_BOX"/>
    <property type="match status" value="1"/>
</dbReference>
<reference evidence="5" key="1">
    <citation type="submission" date="2021-08" db="EMBL/GenBank/DDBJ databases">
        <authorList>
            <person name="Nwanade C."/>
            <person name="Wang M."/>
            <person name="Masoudi A."/>
            <person name="Yu Z."/>
            <person name="Liu J."/>
        </authorList>
    </citation>
    <scope>NUCLEOTIDE SEQUENCE</scope>
    <source>
        <strain evidence="5">S122</strain>
        <strain evidence="6">S141</strain>
    </source>
</reference>
<dbReference type="PROSITE" id="PS51462">
    <property type="entry name" value="NUDIX"/>
    <property type="match status" value="1"/>
</dbReference>
<comment type="cofactor">
    <cofactor evidence="1">
        <name>Mg(2+)</name>
        <dbReference type="ChEBI" id="CHEBI:18420"/>
    </cofactor>
</comment>
<dbReference type="RefSeq" id="WP_259971463.1">
    <property type="nucleotide sequence ID" value="NZ_CP081070.1"/>
</dbReference>
<sequence>MISAGEDFAGAKLAVFLGQNLLVIQRDDRPDIPYPGHWDLPGGGREAGESPAACALRETVEEVGLVLEPAALVWARPYQRPHGRVWFFAAHLPASAVELIRFGDEGQGWALMAPEVYCAHPLAVPHFAARLREYLAERRR</sequence>
<dbReference type="EMBL" id="CP081078">
    <property type="protein sequence ID" value="UWQ58617.1"/>
    <property type="molecule type" value="Genomic_DNA"/>
</dbReference>
<evidence type="ECO:0000313" key="7">
    <source>
        <dbReference type="Proteomes" id="UP001058184"/>
    </source>
</evidence>
<dbReference type="Pfam" id="PF00293">
    <property type="entry name" value="NUDIX"/>
    <property type="match status" value="1"/>
</dbReference>
<proteinExistence type="inferred from homology"/>
<accession>A0A9Q9HGR1</accession>
<dbReference type="KEGG" id="lcae:K3721_00295"/>
<dbReference type="GO" id="GO:0016787">
    <property type="term" value="F:hydrolase activity"/>
    <property type="evidence" value="ECO:0007669"/>
    <property type="project" value="UniProtKB-KW"/>
</dbReference>
<keyword evidence="2 3" id="KW-0378">Hydrolase</keyword>
<evidence type="ECO:0000313" key="5">
    <source>
        <dbReference type="EMBL" id="UWQ54026.1"/>
    </source>
</evidence>
<protein>
    <submittedName>
        <fullName evidence="5">NUDIX hydrolase</fullName>
    </submittedName>
</protein>
<evidence type="ECO:0000313" key="8">
    <source>
        <dbReference type="Proteomes" id="UP001058713"/>
    </source>
</evidence>
<dbReference type="InterPro" id="IPR000086">
    <property type="entry name" value="NUDIX_hydrolase_dom"/>
</dbReference>
<dbReference type="Gene3D" id="3.90.79.10">
    <property type="entry name" value="Nucleoside Triphosphate Pyrophosphohydrolase"/>
    <property type="match status" value="1"/>
</dbReference>
<comment type="similarity">
    <text evidence="3">Belongs to the Nudix hydrolase family.</text>
</comment>
<dbReference type="PANTHER" id="PTHR43046">
    <property type="entry name" value="GDP-MANNOSE MANNOSYL HYDROLASE"/>
    <property type="match status" value="1"/>
</dbReference>
<evidence type="ECO:0000259" key="4">
    <source>
        <dbReference type="PROSITE" id="PS51462"/>
    </source>
</evidence>
<gene>
    <name evidence="5" type="ORF">K3721_00295</name>
    <name evidence="6" type="ORF">K3722_00295</name>
</gene>
<evidence type="ECO:0000256" key="2">
    <source>
        <dbReference type="ARBA" id="ARBA00022801"/>
    </source>
</evidence>
<name>A0A9Q9HGR1_LEICA</name>
<dbReference type="PANTHER" id="PTHR43046:SF14">
    <property type="entry name" value="MUTT_NUDIX FAMILY PROTEIN"/>
    <property type="match status" value="1"/>
</dbReference>
<dbReference type="Proteomes" id="UP001058713">
    <property type="component" value="Chromosome"/>
</dbReference>
<evidence type="ECO:0000313" key="6">
    <source>
        <dbReference type="EMBL" id="UWQ58617.1"/>
    </source>
</evidence>
<dbReference type="Proteomes" id="UP001058184">
    <property type="component" value="Chromosome"/>
</dbReference>
<dbReference type="SUPFAM" id="SSF55811">
    <property type="entry name" value="Nudix"/>
    <property type="match status" value="1"/>
</dbReference>
<dbReference type="InterPro" id="IPR015797">
    <property type="entry name" value="NUDIX_hydrolase-like_dom_sf"/>
</dbReference>
<dbReference type="EMBL" id="CP081070">
    <property type="protein sequence ID" value="UWQ54026.1"/>
    <property type="molecule type" value="Genomic_DNA"/>
</dbReference>
<dbReference type="PRINTS" id="PR00502">
    <property type="entry name" value="NUDIXFAMILY"/>
</dbReference>
<feature type="domain" description="Nudix hydrolase" evidence="4">
    <location>
        <begin position="6"/>
        <end position="137"/>
    </location>
</feature>
<organism evidence="5 8">
    <name type="scientific">Leisingera caerulea</name>
    <name type="common">Phaeobacter caeruleus</name>
    <dbReference type="NCBI Taxonomy" id="506591"/>
    <lineage>
        <taxon>Bacteria</taxon>
        <taxon>Pseudomonadati</taxon>
        <taxon>Pseudomonadota</taxon>
        <taxon>Alphaproteobacteria</taxon>
        <taxon>Rhodobacterales</taxon>
        <taxon>Roseobacteraceae</taxon>
        <taxon>Leisingera</taxon>
    </lineage>
</organism>
<dbReference type="CDD" id="cd04682">
    <property type="entry name" value="NUDIX_Hydrolase"/>
    <property type="match status" value="1"/>
</dbReference>